<dbReference type="Proteomes" id="UP000666240">
    <property type="component" value="Unassembled WGS sequence"/>
</dbReference>
<dbReference type="AlphaFoldDB" id="A0A8J7R4W9"/>
<evidence type="ECO:0000313" key="2">
    <source>
        <dbReference type="Proteomes" id="UP000666240"/>
    </source>
</evidence>
<evidence type="ECO:0000313" key="1">
    <source>
        <dbReference type="EMBL" id="MBP0441283.1"/>
    </source>
</evidence>
<proteinExistence type="predicted"/>
<protein>
    <submittedName>
        <fullName evidence="1">Uncharacterized protein</fullName>
    </submittedName>
</protein>
<name>A0A8J7R4W9_9HYPH</name>
<reference evidence="1" key="1">
    <citation type="submission" date="2021-03" db="EMBL/GenBank/DDBJ databases">
        <title>Genome sequencing and assembly of Tianweitania sediminis.</title>
        <authorList>
            <person name="Chhetri G."/>
        </authorList>
    </citation>
    <scope>NUCLEOTIDE SEQUENCE</scope>
    <source>
        <strain evidence="1">Z8</strain>
    </source>
</reference>
<dbReference type="EMBL" id="JAGIYY010000012">
    <property type="protein sequence ID" value="MBP0441283.1"/>
    <property type="molecule type" value="Genomic_DNA"/>
</dbReference>
<accession>A0A8J7R4W9</accession>
<dbReference type="RefSeq" id="WP_209337306.1">
    <property type="nucleotide sequence ID" value="NZ_JAGIYY010000012.1"/>
</dbReference>
<organism evidence="1 2">
    <name type="scientific">Tianweitania sediminis</name>
    <dbReference type="NCBI Taxonomy" id="1502156"/>
    <lineage>
        <taxon>Bacteria</taxon>
        <taxon>Pseudomonadati</taxon>
        <taxon>Pseudomonadota</taxon>
        <taxon>Alphaproteobacteria</taxon>
        <taxon>Hyphomicrobiales</taxon>
        <taxon>Phyllobacteriaceae</taxon>
        <taxon>Tianweitania</taxon>
    </lineage>
</organism>
<keyword evidence="2" id="KW-1185">Reference proteome</keyword>
<sequence length="78" mass="8724">MASRKKRQHEEGRATIVDLLLRMEPELKQLQGGIEILRALGETAESVEPIALATLARCCESGFEQLMALWRTSLDSAR</sequence>
<gene>
    <name evidence="1" type="ORF">J5Y06_21770</name>
</gene>
<comment type="caution">
    <text evidence="1">The sequence shown here is derived from an EMBL/GenBank/DDBJ whole genome shotgun (WGS) entry which is preliminary data.</text>
</comment>